<accession>A0A7E4V120</accession>
<reference evidence="2" key="2">
    <citation type="submission" date="2020-10" db="UniProtKB">
        <authorList>
            <consortium name="WormBaseParasite"/>
        </authorList>
    </citation>
    <scope>IDENTIFICATION</scope>
</reference>
<reference evidence="1" key="1">
    <citation type="journal article" date="2013" name="Genetics">
        <title>The draft genome and transcriptome of Panagrellus redivivus are shaped by the harsh demands of a free-living lifestyle.</title>
        <authorList>
            <person name="Srinivasan J."/>
            <person name="Dillman A.R."/>
            <person name="Macchietto M.G."/>
            <person name="Heikkinen L."/>
            <person name="Lakso M."/>
            <person name="Fracchia K.M."/>
            <person name="Antoshechkin I."/>
            <person name="Mortazavi A."/>
            <person name="Wong G."/>
            <person name="Sternberg P.W."/>
        </authorList>
    </citation>
    <scope>NUCLEOTIDE SEQUENCE [LARGE SCALE GENOMIC DNA]</scope>
    <source>
        <strain evidence="1">MT8872</strain>
    </source>
</reference>
<evidence type="ECO:0000313" key="1">
    <source>
        <dbReference type="Proteomes" id="UP000492821"/>
    </source>
</evidence>
<proteinExistence type="predicted"/>
<dbReference type="WBParaSite" id="Pan_g15282.t1">
    <property type="protein sequence ID" value="Pan_g15282.t1"/>
    <property type="gene ID" value="Pan_g15282"/>
</dbReference>
<protein>
    <submittedName>
        <fullName evidence="2">CACTA en-spm transposon protein</fullName>
    </submittedName>
</protein>
<keyword evidence="1" id="KW-1185">Reference proteome</keyword>
<evidence type="ECO:0000313" key="2">
    <source>
        <dbReference type="WBParaSite" id="Pan_g15282.t1"/>
    </source>
</evidence>
<organism evidence="1 2">
    <name type="scientific">Panagrellus redivivus</name>
    <name type="common">Microworm</name>
    <dbReference type="NCBI Taxonomy" id="6233"/>
    <lineage>
        <taxon>Eukaryota</taxon>
        <taxon>Metazoa</taxon>
        <taxon>Ecdysozoa</taxon>
        <taxon>Nematoda</taxon>
        <taxon>Chromadorea</taxon>
        <taxon>Rhabditida</taxon>
        <taxon>Tylenchina</taxon>
        <taxon>Panagrolaimomorpha</taxon>
        <taxon>Panagrolaimoidea</taxon>
        <taxon>Panagrolaimidae</taxon>
        <taxon>Panagrellus</taxon>
    </lineage>
</organism>
<name>A0A7E4V120_PANRE</name>
<dbReference type="AlphaFoldDB" id="A0A7E4V120"/>
<dbReference type="Proteomes" id="UP000492821">
    <property type="component" value="Unassembled WGS sequence"/>
</dbReference>
<sequence length="96" mass="11024">MTANTTISEASTKATDLEGSFVTAFNFEFKLREMQMTMEKKRVYLQVTRRKRPTKVGFLPSVYADSSFLQNTMYNGICRDSEVPQFEPCKTFSKNA</sequence>